<dbReference type="GO" id="GO:0008270">
    <property type="term" value="F:zinc ion binding"/>
    <property type="evidence" value="ECO:0007669"/>
    <property type="project" value="InterPro"/>
</dbReference>
<dbReference type="EMBL" id="UOEE01000232">
    <property type="protein sequence ID" value="VAV96774.1"/>
    <property type="molecule type" value="Genomic_DNA"/>
</dbReference>
<name>A0A3B0RSQ8_9ZZZZ</name>
<dbReference type="GO" id="GO:0006355">
    <property type="term" value="P:regulation of DNA-templated transcription"/>
    <property type="evidence" value="ECO:0007669"/>
    <property type="project" value="InterPro"/>
</dbReference>
<evidence type="ECO:0000313" key="1">
    <source>
        <dbReference type="EMBL" id="VAV96774.1"/>
    </source>
</evidence>
<dbReference type="GO" id="GO:0003677">
    <property type="term" value="F:DNA binding"/>
    <property type="evidence" value="ECO:0007669"/>
    <property type="project" value="InterPro"/>
</dbReference>
<sequence length="142" mass="16164">MSIKAPSDRNKKQVLSLTAKIVSSYVRNNEIDSSTLPDLIRSVFASLQKMGDIAQLEQTPKNPAVAIKNSITDEYLICLEDGKKLKMLKRYIRTRYNLTPDEYRRKWGLPASYPMVAPAYSKRRSQFARDIGLGRGVGRKKK</sequence>
<accession>A0A3B0RSQ8</accession>
<reference evidence="1" key="1">
    <citation type="submission" date="2018-06" db="EMBL/GenBank/DDBJ databases">
        <authorList>
            <person name="Zhirakovskaya E."/>
        </authorList>
    </citation>
    <scope>NUCLEOTIDE SEQUENCE</scope>
</reference>
<dbReference type="Gene3D" id="1.10.10.1550">
    <property type="entry name" value="ROS/MUCR transcriptional regulator protein"/>
    <property type="match status" value="1"/>
</dbReference>
<dbReference type="Pfam" id="PF05443">
    <property type="entry name" value="ROS_MUCR"/>
    <property type="match status" value="1"/>
</dbReference>
<organism evidence="1">
    <name type="scientific">hydrothermal vent metagenome</name>
    <dbReference type="NCBI Taxonomy" id="652676"/>
    <lineage>
        <taxon>unclassified sequences</taxon>
        <taxon>metagenomes</taxon>
        <taxon>ecological metagenomes</taxon>
    </lineage>
</organism>
<dbReference type="InterPro" id="IPR041920">
    <property type="entry name" value="ROS/MUCR_sf"/>
</dbReference>
<proteinExistence type="predicted"/>
<dbReference type="InterPro" id="IPR008807">
    <property type="entry name" value="ROS_MUCR"/>
</dbReference>
<gene>
    <name evidence="1" type="ORF">MNBD_ALPHA06-1923</name>
</gene>
<dbReference type="AlphaFoldDB" id="A0A3B0RSQ8"/>
<protein>
    <submittedName>
        <fullName evidence="1">Transcriptional regulator</fullName>
    </submittedName>
</protein>